<sequence length="254" mass="26900">MGSSSAEDEEGIRSWTVRRSGNRLLDRLPLADLELLQAQFAPVILAMGSQLEFGDRTASFVIFPCDATVLSLQIATADNRMVEAVTIGAEGVAGLPGELSGLAGLRWQVLAGGPALKMDAARLADAAAVAPSLQTLLDGYRTALLGQAMQAAACAALHQVEQRTCRRLLALHDRIGRPELPMTQEALADALGVRRTTITRIVAGLEDQGLVQHRRSRILVLDRAGLESVSCECHGAVAAMFARLVPGLYPTPGG</sequence>
<dbReference type="InterPro" id="IPR012318">
    <property type="entry name" value="HTH_CRP"/>
</dbReference>
<organism evidence="2 3">
    <name type="scientific">Siccirubricoccus soli</name>
    <dbReference type="NCBI Taxonomy" id="2899147"/>
    <lineage>
        <taxon>Bacteria</taxon>
        <taxon>Pseudomonadati</taxon>
        <taxon>Pseudomonadota</taxon>
        <taxon>Alphaproteobacteria</taxon>
        <taxon>Acetobacterales</taxon>
        <taxon>Roseomonadaceae</taxon>
        <taxon>Siccirubricoccus</taxon>
    </lineage>
</organism>
<name>A0ABT1D6Q3_9PROT</name>
<dbReference type="InterPro" id="IPR036388">
    <property type="entry name" value="WH-like_DNA-bd_sf"/>
</dbReference>
<dbReference type="SUPFAM" id="SSF46785">
    <property type="entry name" value="Winged helix' DNA-binding domain"/>
    <property type="match status" value="1"/>
</dbReference>
<dbReference type="Gene3D" id="1.10.10.10">
    <property type="entry name" value="Winged helix-like DNA-binding domain superfamily/Winged helix DNA-binding domain"/>
    <property type="match status" value="1"/>
</dbReference>
<dbReference type="SMART" id="SM00419">
    <property type="entry name" value="HTH_CRP"/>
    <property type="match status" value="1"/>
</dbReference>
<accession>A0ABT1D6Q3</accession>
<keyword evidence="3" id="KW-1185">Reference proteome</keyword>
<dbReference type="InterPro" id="IPR036390">
    <property type="entry name" value="WH_DNA-bd_sf"/>
</dbReference>
<dbReference type="PRINTS" id="PR00034">
    <property type="entry name" value="HTHCRP"/>
</dbReference>
<dbReference type="RefSeq" id="WP_252954244.1">
    <property type="nucleotide sequence ID" value="NZ_JAFIRR010000099.1"/>
</dbReference>
<evidence type="ECO:0000313" key="3">
    <source>
        <dbReference type="Proteomes" id="UP001523392"/>
    </source>
</evidence>
<dbReference type="PROSITE" id="PS51063">
    <property type="entry name" value="HTH_CRP_2"/>
    <property type="match status" value="1"/>
</dbReference>
<comment type="caution">
    <text evidence="2">The sequence shown here is derived from an EMBL/GenBank/DDBJ whole genome shotgun (WGS) entry which is preliminary data.</text>
</comment>
<dbReference type="Proteomes" id="UP001523392">
    <property type="component" value="Unassembled WGS sequence"/>
</dbReference>
<feature type="domain" description="HTH crp-type" evidence="1">
    <location>
        <begin position="158"/>
        <end position="224"/>
    </location>
</feature>
<evidence type="ECO:0000259" key="1">
    <source>
        <dbReference type="PROSITE" id="PS51063"/>
    </source>
</evidence>
<protein>
    <submittedName>
        <fullName evidence="2">Helix-turn-helix domain-containing protein</fullName>
    </submittedName>
</protein>
<gene>
    <name evidence="2" type="ORF">JYK14_15765</name>
</gene>
<dbReference type="Pfam" id="PF13545">
    <property type="entry name" value="HTH_Crp_2"/>
    <property type="match status" value="1"/>
</dbReference>
<evidence type="ECO:0000313" key="2">
    <source>
        <dbReference type="EMBL" id="MCO6417606.1"/>
    </source>
</evidence>
<reference evidence="2 3" key="1">
    <citation type="submission" date="2021-12" db="EMBL/GenBank/DDBJ databases">
        <title>Siccirubricoccus leaddurans sp. nov., a high concentration Zn2+ tolerance bacterium.</title>
        <authorList>
            <person name="Cao Y."/>
        </authorList>
    </citation>
    <scope>NUCLEOTIDE SEQUENCE [LARGE SCALE GENOMIC DNA]</scope>
    <source>
        <strain evidence="2 3">KC 17139</strain>
    </source>
</reference>
<dbReference type="EMBL" id="JAFIRR010000099">
    <property type="protein sequence ID" value="MCO6417606.1"/>
    <property type="molecule type" value="Genomic_DNA"/>
</dbReference>
<proteinExistence type="predicted"/>